<dbReference type="Proteomes" id="UP000054928">
    <property type="component" value="Unassembled WGS sequence"/>
</dbReference>
<keyword evidence="1" id="KW-0472">Membrane</keyword>
<evidence type="ECO:0000313" key="3">
    <source>
        <dbReference type="Proteomes" id="UP000054928"/>
    </source>
</evidence>
<reference evidence="3" key="1">
    <citation type="submission" date="2014-09" db="EMBL/GenBank/DDBJ databases">
        <authorList>
            <person name="Sharma Rahul"/>
            <person name="Thines Marco"/>
        </authorList>
    </citation>
    <scope>NUCLEOTIDE SEQUENCE [LARGE SCALE GENOMIC DNA]</scope>
</reference>
<organism evidence="2 3">
    <name type="scientific">Plasmopara halstedii</name>
    <name type="common">Downy mildew of sunflower</name>
    <dbReference type="NCBI Taxonomy" id="4781"/>
    <lineage>
        <taxon>Eukaryota</taxon>
        <taxon>Sar</taxon>
        <taxon>Stramenopiles</taxon>
        <taxon>Oomycota</taxon>
        <taxon>Peronosporomycetes</taxon>
        <taxon>Peronosporales</taxon>
        <taxon>Peronosporaceae</taxon>
        <taxon>Plasmopara</taxon>
    </lineage>
</organism>
<dbReference type="AlphaFoldDB" id="A0A0N7L6K3"/>
<dbReference type="RefSeq" id="XP_024580884.1">
    <property type="nucleotide sequence ID" value="XM_024730626.2"/>
</dbReference>
<dbReference type="GeneID" id="36410313"/>
<name>A0A0N7L6K3_PLAHL</name>
<proteinExistence type="predicted"/>
<sequence>MNRLNDAAPVWFLLSIMSQNVMMPAPLGYLRTELFRKLGDLRANLSVLQATRKHRTSYFLSS</sequence>
<keyword evidence="3" id="KW-1185">Reference proteome</keyword>
<protein>
    <submittedName>
        <fullName evidence="2">Uncharacterized protein</fullName>
    </submittedName>
</protein>
<evidence type="ECO:0000313" key="2">
    <source>
        <dbReference type="EMBL" id="CEG44515.1"/>
    </source>
</evidence>
<evidence type="ECO:0000256" key="1">
    <source>
        <dbReference type="SAM" id="Phobius"/>
    </source>
</evidence>
<accession>A0A0N7L6K3</accession>
<feature type="transmembrane region" description="Helical" evidence="1">
    <location>
        <begin position="12"/>
        <end position="30"/>
    </location>
</feature>
<keyword evidence="1" id="KW-1133">Transmembrane helix</keyword>
<keyword evidence="1" id="KW-0812">Transmembrane</keyword>
<dbReference type="EMBL" id="CCYD01001204">
    <property type="protein sequence ID" value="CEG44515.1"/>
    <property type="molecule type" value="Genomic_DNA"/>
</dbReference>